<organism evidence="5 6">
    <name type="scientific">Vibrio ulleungensis</name>
    <dbReference type="NCBI Taxonomy" id="2807619"/>
    <lineage>
        <taxon>Bacteria</taxon>
        <taxon>Pseudomonadati</taxon>
        <taxon>Pseudomonadota</taxon>
        <taxon>Gammaproteobacteria</taxon>
        <taxon>Vibrionales</taxon>
        <taxon>Vibrionaceae</taxon>
        <taxon>Vibrio</taxon>
    </lineage>
</organism>
<dbReference type="Pfam" id="PF21959">
    <property type="entry name" value="DUF6923"/>
    <property type="match status" value="1"/>
</dbReference>
<feature type="chain" id="PRO_5046149957" evidence="1">
    <location>
        <begin position="21"/>
        <end position="705"/>
    </location>
</feature>
<keyword evidence="6" id="KW-1185">Reference proteome</keyword>
<dbReference type="Gene3D" id="2.120.10.30">
    <property type="entry name" value="TolB, C-terminal domain"/>
    <property type="match status" value="1"/>
</dbReference>
<gene>
    <name evidence="5" type="ORF">JQC93_06200</name>
</gene>
<dbReference type="Pfam" id="PF16130">
    <property type="entry name" value="DUF4842"/>
    <property type="match status" value="1"/>
</dbReference>
<evidence type="ECO:0000313" key="5">
    <source>
        <dbReference type="EMBL" id="MBM7035997.1"/>
    </source>
</evidence>
<evidence type="ECO:0000259" key="2">
    <source>
        <dbReference type="Pfam" id="PF16130"/>
    </source>
</evidence>
<keyword evidence="1" id="KW-0732">Signal</keyword>
<name>A0ABS2HJG6_9VIBR</name>
<dbReference type="InterPro" id="IPR032295">
    <property type="entry name" value="DUF4842"/>
</dbReference>
<protein>
    <submittedName>
        <fullName evidence="5">LruC domain-containing protein</fullName>
    </submittedName>
</protein>
<dbReference type="InterPro" id="IPR054215">
    <property type="entry name" value="DUF6923"/>
</dbReference>
<dbReference type="EMBL" id="JAFEUM010000002">
    <property type="protein sequence ID" value="MBM7035997.1"/>
    <property type="molecule type" value="Genomic_DNA"/>
</dbReference>
<sequence>MFHEGLTLSACLLFSLNVFAAPFDTCPSKAYLFQSKPVQVYGLNLVTGESKLLQADTGTASNINGVGFDMDSRYIYGYDTTNKGLVRLGKDFKVEPLNVVGLPQEFTFYVGDVFNSVYYLYRKGQGLFSVDLTPLESDPTASLTFNQVSNNGSLTLTDFAFHPLNQLLYAVDNRTGVLHEINPSDGSTTLIGDTGVTGTFGAGYFDVNGNYYLSRNSDGAVFRIDLSDEMQIANGQVAAVKFADGPASGQNDGARCALAPLIDEDSQIDFGDAPDSYGTLLTNNGPRHQLDGVTYLGSGAPDGEQDGFTAPLSDQDTGYYDEDGVNFVTSMEPGLDSIVVVEASTSGYLSAWFDWNQDGDFADEGEQVFTDTLVEAGRQSLIYNVPVSAEIGNSWSRFRFSQQQGLGFDGGATSGEVEDHPILVTGEGATVRYFPSQTGYATLAYEDNWPYTADYDMNDVVIHYRVTEIVKQDKVVKSIIEGRLAAVGADYHNGFAIGLTGLARVDVNAATTRQYHNGVQLAASGLEQDSDQAIFIVADDVSTKKAEQCRYHRTTVDCTAPENFSFELHINLNDSPSADSLIAMPYDPFIFATPGYYHGEGLPFQPGRTWEVHLPDHPPTEKFDQVQLWNLGVDASNPDQGVYFKTANNLPWALLITEEWQWPLERIELLQAYPQFAEFAQSSGKKNAFWHLKHHAIPNRTFQNR</sequence>
<dbReference type="Proteomes" id="UP000809621">
    <property type="component" value="Unassembled WGS sequence"/>
</dbReference>
<evidence type="ECO:0000259" key="3">
    <source>
        <dbReference type="Pfam" id="PF20009"/>
    </source>
</evidence>
<dbReference type="InterPro" id="IPR011042">
    <property type="entry name" value="6-blade_b-propeller_TolB-like"/>
</dbReference>
<feature type="domain" description="GEVED" evidence="3">
    <location>
        <begin position="348"/>
        <end position="422"/>
    </location>
</feature>
<feature type="signal peptide" evidence="1">
    <location>
        <begin position="1"/>
        <end position="20"/>
    </location>
</feature>
<evidence type="ECO:0000256" key="1">
    <source>
        <dbReference type="SAM" id="SignalP"/>
    </source>
</evidence>
<reference evidence="5 6" key="1">
    <citation type="submission" date="2021-02" db="EMBL/GenBank/DDBJ databases">
        <authorList>
            <person name="Park J.-S."/>
        </authorList>
    </citation>
    <scope>NUCLEOTIDE SEQUENCE [LARGE SCALE GENOMIC DNA]</scope>
    <source>
        <strain evidence="5 6">188UL20-2</strain>
    </source>
</reference>
<accession>A0ABS2HJG6</accession>
<dbReference type="InterPro" id="IPR031025">
    <property type="entry name" value="LruC_dom"/>
</dbReference>
<feature type="domain" description="DUF6923" evidence="4">
    <location>
        <begin position="35"/>
        <end position="257"/>
    </location>
</feature>
<proteinExistence type="predicted"/>
<evidence type="ECO:0000313" key="6">
    <source>
        <dbReference type="Proteomes" id="UP000809621"/>
    </source>
</evidence>
<dbReference type="RefSeq" id="WP_205158025.1">
    <property type="nucleotide sequence ID" value="NZ_JAFEUM010000002.1"/>
</dbReference>
<dbReference type="SUPFAM" id="SSF101898">
    <property type="entry name" value="NHL repeat"/>
    <property type="match status" value="1"/>
</dbReference>
<evidence type="ECO:0000259" key="4">
    <source>
        <dbReference type="Pfam" id="PF21959"/>
    </source>
</evidence>
<dbReference type="InterPro" id="IPR045474">
    <property type="entry name" value="GEVED"/>
</dbReference>
<dbReference type="Pfam" id="PF20009">
    <property type="entry name" value="GEVED"/>
    <property type="match status" value="1"/>
</dbReference>
<dbReference type="NCBIfam" id="TIGR04456">
    <property type="entry name" value="LruC_dom"/>
    <property type="match status" value="1"/>
</dbReference>
<feature type="domain" description="DUF4842" evidence="2">
    <location>
        <begin position="473"/>
        <end position="691"/>
    </location>
</feature>
<comment type="caution">
    <text evidence="5">The sequence shown here is derived from an EMBL/GenBank/DDBJ whole genome shotgun (WGS) entry which is preliminary data.</text>
</comment>